<keyword evidence="1" id="KW-1133">Transmembrane helix</keyword>
<dbReference type="RefSeq" id="WP_309047134.1">
    <property type="nucleotide sequence ID" value="NZ_JAVIGA010000006.1"/>
</dbReference>
<gene>
    <name evidence="2" type="ORF">RDT67_08400</name>
</gene>
<name>A0AAJ1YA94_SERFO</name>
<evidence type="ECO:0008006" key="4">
    <source>
        <dbReference type="Google" id="ProtNLM"/>
    </source>
</evidence>
<keyword evidence="1" id="KW-0812">Transmembrane</keyword>
<proteinExistence type="predicted"/>
<dbReference type="AlphaFoldDB" id="A0AAJ1YA94"/>
<evidence type="ECO:0000313" key="2">
    <source>
        <dbReference type="EMBL" id="MDQ9126448.1"/>
    </source>
</evidence>
<feature type="transmembrane region" description="Helical" evidence="1">
    <location>
        <begin position="222"/>
        <end position="252"/>
    </location>
</feature>
<dbReference type="EMBL" id="JAVIGA010000006">
    <property type="protein sequence ID" value="MDQ9126448.1"/>
    <property type="molecule type" value="Genomic_DNA"/>
</dbReference>
<keyword evidence="1" id="KW-0472">Membrane</keyword>
<dbReference type="Proteomes" id="UP001224622">
    <property type="component" value="Unassembled WGS sequence"/>
</dbReference>
<sequence>MKDRIYPNYLTGNNSTLFPTPPDHGAYARRIAEEKFQACMKAEQRHIMLLTKEEAYDVLECFGEFGRGDRQLDEGFLNITRDEGLDYLGYAATYSGNAKDFYSAADLVRKLGGFGIAAIIYVGRNGEKLIKITGYPGIRRILNGTRYSLNNIQVIRVGLGTKGINNSVIAGVRWSIYASLAFRSVELIFRDGNDIAKFLGDVTADMVKAIVIAASTRAAASLILSAAAVSIGGTFIIVAIVLFGTAVALNAIDEEFGISEMIIKKIRDLEKSAPNTSDVLGMHSQLLFKKI</sequence>
<reference evidence="2" key="1">
    <citation type="submission" date="2023-08" db="EMBL/GenBank/DDBJ databases">
        <title>The Comparative Genomic Analysis of Yersiniaceae from Polar Regions.</title>
        <authorList>
            <person name="Goncharov A."/>
            <person name="Aslanov B."/>
            <person name="Kolodzhieva V."/>
            <person name="Azarov D."/>
            <person name="Mochov A."/>
            <person name="Lebedeva E."/>
        </authorList>
    </citation>
    <scope>NUCLEOTIDE SEQUENCE</scope>
    <source>
        <strain evidence="2">Vf</strain>
    </source>
</reference>
<evidence type="ECO:0000256" key="1">
    <source>
        <dbReference type="SAM" id="Phobius"/>
    </source>
</evidence>
<protein>
    <recommendedName>
        <fullName evidence="4">Inner membrane protein yafU</fullName>
    </recommendedName>
</protein>
<accession>A0AAJ1YA94</accession>
<comment type="caution">
    <text evidence="2">The sequence shown here is derived from an EMBL/GenBank/DDBJ whole genome shotgun (WGS) entry which is preliminary data.</text>
</comment>
<organism evidence="2 3">
    <name type="scientific">Serratia fonticola</name>
    <dbReference type="NCBI Taxonomy" id="47917"/>
    <lineage>
        <taxon>Bacteria</taxon>
        <taxon>Pseudomonadati</taxon>
        <taxon>Pseudomonadota</taxon>
        <taxon>Gammaproteobacteria</taxon>
        <taxon>Enterobacterales</taxon>
        <taxon>Yersiniaceae</taxon>
        <taxon>Serratia</taxon>
    </lineage>
</organism>
<evidence type="ECO:0000313" key="3">
    <source>
        <dbReference type="Proteomes" id="UP001224622"/>
    </source>
</evidence>